<keyword evidence="2" id="KW-1185">Reference proteome</keyword>
<evidence type="ECO:0000313" key="1">
    <source>
        <dbReference type="EMBL" id="KAI8429243.1"/>
    </source>
</evidence>
<reference evidence="1 2" key="1">
    <citation type="journal article" date="2022" name="Genome Biol. Evol.">
        <title>The Spruce Budworm Genome: Reconstructing the Evolutionary History of Antifreeze Proteins.</title>
        <authorList>
            <person name="Beliveau C."/>
            <person name="Gagne P."/>
            <person name="Picq S."/>
            <person name="Vernygora O."/>
            <person name="Keeling C.I."/>
            <person name="Pinkney K."/>
            <person name="Doucet D."/>
            <person name="Wen F."/>
            <person name="Johnston J.S."/>
            <person name="Maaroufi H."/>
            <person name="Boyle B."/>
            <person name="Laroche J."/>
            <person name="Dewar K."/>
            <person name="Juretic N."/>
            <person name="Blackburn G."/>
            <person name="Nisole A."/>
            <person name="Brunet B."/>
            <person name="Brandao M."/>
            <person name="Lumley L."/>
            <person name="Duan J."/>
            <person name="Quan G."/>
            <person name="Lucarotti C.J."/>
            <person name="Roe A.D."/>
            <person name="Sperling F.A.H."/>
            <person name="Levesque R.C."/>
            <person name="Cusson M."/>
        </authorList>
    </citation>
    <scope>NUCLEOTIDE SEQUENCE [LARGE SCALE GENOMIC DNA]</scope>
    <source>
        <strain evidence="1">Glfc:IPQL:Cfum</strain>
    </source>
</reference>
<organism evidence="1 2">
    <name type="scientific">Choristoneura fumiferana</name>
    <name type="common">Spruce budworm moth</name>
    <name type="synonym">Archips fumiferana</name>
    <dbReference type="NCBI Taxonomy" id="7141"/>
    <lineage>
        <taxon>Eukaryota</taxon>
        <taxon>Metazoa</taxon>
        <taxon>Ecdysozoa</taxon>
        <taxon>Arthropoda</taxon>
        <taxon>Hexapoda</taxon>
        <taxon>Insecta</taxon>
        <taxon>Pterygota</taxon>
        <taxon>Neoptera</taxon>
        <taxon>Endopterygota</taxon>
        <taxon>Lepidoptera</taxon>
        <taxon>Glossata</taxon>
        <taxon>Ditrysia</taxon>
        <taxon>Tortricoidea</taxon>
        <taxon>Tortricidae</taxon>
        <taxon>Tortricinae</taxon>
        <taxon>Choristoneura</taxon>
    </lineage>
</organism>
<sequence>MKFKDIFMIYYGAVNERFREQFGFNIKDTTFEKVALYLHAPKHASSLALTRILFGLMMLFDIPDERGGATMQKRWGDPKSCHFPLFTFIQAIPMPYMALVYAALWIGAVGMTLGYKYRISATLFTICFWYLFLIEKSYWNNHSYLFALVSFLLACTEADCYWSIDTFLEPENFCETVPYWNYFLLKYQFFILYFVAGLKKGTSEWLTGYSVPNLSAHWVFTPFTLFLTVEQTDYLIVHWFIYLFDLTVAFWMMWSRSRHMAMVFCALFHLMNSRLFTIGMFPWVCLATMPLFYPFDWPILLLNFLKSFFVTFYAELRQRINNYSLKLEPKTVENESEDENDDVFVKDHEKGVSTEGLSSSHDQFVQDGAAPECVSLKNCDNDVKNSKERKTINGANLTLQKDELNSEHQSNHVEVGQREKITTILIIMYMIMQVFLPFSHFITKGYNNWTNGIYGYSWDMMVHTWDIQSVIVKLVDNEKNRYALKKFIPTEFSNVTLTVLQGQVAFEPEVTKYRNGQSYKLNPGYGTSIDAVAVSGSERKQGGHGSRLGVTCGEFGSFVFCSCRDTSEQISSGCVDVLLLINSPCCYRTLIAGREAEIVCSDYKITFDMESATWTYNLDTTPNYSYIFDFESEFIHQNSRKWMTENWTVAFYYVGVYMAFIFGGQYYMQNRPSRDVLVTPSKITGFDRACILIP</sequence>
<proteinExistence type="predicted"/>
<name>A0ACC0JYP9_CHOFU</name>
<protein>
    <submittedName>
        <fullName evidence="1">Uncharacterized protein</fullName>
    </submittedName>
</protein>
<comment type="caution">
    <text evidence="1">The sequence shown here is derived from an EMBL/GenBank/DDBJ whole genome shotgun (WGS) entry which is preliminary data.</text>
</comment>
<accession>A0ACC0JYP9</accession>
<evidence type="ECO:0000313" key="2">
    <source>
        <dbReference type="Proteomes" id="UP001064048"/>
    </source>
</evidence>
<dbReference type="Proteomes" id="UP001064048">
    <property type="component" value="Chromosome 12"/>
</dbReference>
<dbReference type="EMBL" id="CM046112">
    <property type="protein sequence ID" value="KAI8429243.1"/>
    <property type="molecule type" value="Genomic_DNA"/>
</dbReference>
<gene>
    <name evidence="1" type="ORF">MSG28_007762</name>
</gene>